<dbReference type="InterPro" id="IPR036397">
    <property type="entry name" value="RNaseH_sf"/>
</dbReference>
<proteinExistence type="predicted"/>
<dbReference type="InterPro" id="IPR013103">
    <property type="entry name" value="RVT_2"/>
</dbReference>
<keyword evidence="5" id="KW-1185">Reference proteome</keyword>
<dbReference type="InterPro" id="IPR001584">
    <property type="entry name" value="Integrase_cat-core"/>
</dbReference>
<dbReference type="InterPro" id="IPR012337">
    <property type="entry name" value="RNaseH-like_sf"/>
</dbReference>
<dbReference type="GO" id="GO:0003676">
    <property type="term" value="F:nucleic acid binding"/>
    <property type="evidence" value="ECO:0007669"/>
    <property type="project" value="InterPro"/>
</dbReference>
<dbReference type="GO" id="GO:0015074">
    <property type="term" value="P:DNA integration"/>
    <property type="evidence" value="ECO:0007669"/>
    <property type="project" value="InterPro"/>
</dbReference>
<dbReference type="AlphaFoldDB" id="A0A8K0C984"/>
<dbReference type="PROSITE" id="PS50994">
    <property type="entry name" value="INTEGRASE"/>
    <property type="match status" value="1"/>
</dbReference>
<organism evidence="4 5">
    <name type="scientific">Ignelater luminosus</name>
    <name type="common">Cucubano</name>
    <name type="synonym">Pyrophorus luminosus</name>
    <dbReference type="NCBI Taxonomy" id="2038154"/>
    <lineage>
        <taxon>Eukaryota</taxon>
        <taxon>Metazoa</taxon>
        <taxon>Ecdysozoa</taxon>
        <taxon>Arthropoda</taxon>
        <taxon>Hexapoda</taxon>
        <taxon>Insecta</taxon>
        <taxon>Pterygota</taxon>
        <taxon>Neoptera</taxon>
        <taxon>Endopterygota</taxon>
        <taxon>Coleoptera</taxon>
        <taxon>Polyphaga</taxon>
        <taxon>Elateriformia</taxon>
        <taxon>Elateroidea</taxon>
        <taxon>Elateridae</taxon>
        <taxon>Agrypninae</taxon>
        <taxon>Pyrophorini</taxon>
        <taxon>Ignelater</taxon>
    </lineage>
</organism>
<protein>
    <recommendedName>
        <fullName evidence="3">Integrase catalytic domain-containing protein</fullName>
    </recommendedName>
</protein>
<reference evidence="4" key="1">
    <citation type="submission" date="2019-08" db="EMBL/GenBank/DDBJ databases">
        <title>The genome of the North American firefly Photinus pyralis.</title>
        <authorList>
            <consortium name="Photinus pyralis genome working group"/>
            <person name="Fallon T.R."/>
            <person name="Sander Lower S.E."/>
            <person name="Weng J.-K."/>
        </authorList>
    </citation>
    <scope>NUCLEOTIDE SEQUENCE</scope>
    <source>
        <strain evidence="4">TRF0915ILg1</strain>
        <tissue evidence="4">Whole body</tissue>
    </source>
</reference>
<dbReference type="Pfam" id="PF07727">
    <property type="entry name" value="RVT_2"/>
    <property type="match status" value="1"/>
</dbReference>
<gene>
    <name evidence="4" type="ORF">ILUMI_26757</name>
</gene>
<keyword evidence="1" id="KW-0479">Metal-binding</keyword>
<comment type="caution">
    <text evidence="4">The sequence shown here is derived from an EMBL/GenBank/DDBJ whole genome shotgun (WGS) entry which is preliminary data.</text>
</comment>
<dbReference type="Gene3D" id="3.30.420.10">
    <property type="entry name" value="Ribonuclease H-like superfamily/Ribonuclease H"/>
    <property type="match status" value="1"/>
</dbReference>
<evidence type="ECO:0000313" key="5">
    <source>
        <dbReference type="Proteomes" id="UP000801492"/>
    </source>
</evidence>
<dbReference type="InterPro" id="IPR039537">
    <property type="entry name" value="Retrotran_Ty1/copia-like"/>
</dbReference>
<dbReference type="Proteomes" id="UP000801492">
    <property type="component" value="Unassembled WGS sequence"/>
</dbReference>
<name>A0A8K0C984_IGNLU</name>
<dbReference type="SUPFAM" id="SSF53098">
    <property type="entry name" value="Ribonuclease H-like"/>
    <property type="match status" value="1"/>
</dbReference>
<dbReference type="PANTHER" id="PTHR42648">
    <property type="entry name" value="TRANSPOSASE, PUTATIVE-RELATED"/>
    <property type="match status" value="1"/>
</dbReference>
<dbReference type="GO" id="GO:0016787">
    <property type="term" value="F:hydrolase activity"/>
    <property type="evidence" value="ECO:0007669"/>
    <property type="project" value="UniProtKB-KW"/>
</dbReference>
<dbReference type="OrthoDB" id="8037646at2759"/>
<dbReference type="EMBL" id="VTPC01091173">
    <property type="protein sequence ID" value="KAF2879415.1"/>
    <property type="molecule type" value="Genomic_DNA"/>
</dbReference>
<feature type="domain" description="Integrase catalytic" evidence="3">
    <location>
        <begin position="88"/>
        <end position="179"/>
    </location>
</feature>
<sequence>MVVQVLEDEDVVSQEVKVNLLLLAQRIMEKRRELFSYPTEKVQVINARRNNLVSGFEKLKPSDFDDRFCELCILEKIVRRPLSKKGLRALKPLQLVHTDVRGPIRPTSWDGYNYFFTFIDDYIHFVDVYLMKNKEVFEKFKAYYNYVTNHFERKVLKLRADNGGEYINRVKQLLNSEFQMKDLGSYNLKYLGINITKENDYLVIDKKDYLESVPVKFGMLNYNQVETSLDVNTNFNEDYVVDSTLEQKCRSGIGWLMYAAIGSRPDLVRLFHICQGSSQNL</sequence>
<accession>A0A8K0C984</accession>
<evidence type="ECO:0000259" key="3">
    <source>
        <dbReference type="PROSITE" id="PS50994"/>
    </source>
</evidence>
<keyword evidence="2" id="KW-0378">Hydrolase</keyword>
<evidence type="ECO:0000313" key="4">
    <source>
        <dbReference type="EMBL" id="KAF2879415.1"/>
    </source>
</evidence>
<evidence type="ECO:0000256" key="1">
    <source>
        <dbReference type="ARBA" id="ARBA00022723"/>
    </source>
</evidence>
<dbReference type="GO" id="GO:0046872">
    <property type="term" value="F:metal ion binding"/>
    <property type="evidence" value="ECO:0007669"/>
    <property type="project" value="UniProtKB-KW"/>
</dbReference>
<dbReference type="PANTHER" id="PTHR42648:SF28">
    <property type="entry name" value="TRANSPOSON-ENCODED PROTEIN WITH RIBONUCLEASE H-LIKE AND RETROVIRUS ZINC FINGER-LIKE DOMAINS"/>
    <property type="match status" value="1"/>
</dbReference>
<evidence type="ECO:0000256" key="2">
    <source>
        <dbReference type="ARBA" id="ARBA00022801"/>
    </source>
</evidence>